<comment type="caution">
    <text evidence="9">The sequence shown here is derived from an EMBL/GenBank/DDBJ whole genome shotgun (WGS) entry which is preliminary data.</text>
</comment>
<evidence type="ECO:0000313" key="9">
    <source>
        <dbReference type="EMBL" id="OKH38455.1"/>
    </source>
</evidence>
<feature type="domain" description="ABC transporter substrate-binding protein PnrA-like" evidence="8">
    <location>
        <begin position="55"/>
        <end position="340"/>
    </location>
</feature>
<comment type="similarity">
    <text evidence="2">Belongs to the BMP lipoprotein family.</text>
</comment>
<dbReference type="SUPFAM" id="SSF53822">
    <property type="entry name" value="Periplasmic binding protein-like I"/>
    <property type="match status" value="1"/>
</dbReference>
<comment type="subcellular location">
    <subcellularLocation>
        <location evidence="1">Cell membrane</location>
        <topology evidence="1">Lipid-anchor</topology>
    </subcellularLocation>
</comment>
<accession>A0A1U7IML7</accession>
<gene>
    <name evidence="9" type="ORF">NIES2119_10540</name>
</gene>
<evidence type="ECO:0000256" key="3">
    <source>
        <dbReference type="ARBA" id="ARBA00022475"/>
    </source>
</evidence>
<reference evidence="9 10" key="1">
    <citation type="submission" date="2016-11" db="EMBL/GenBank/DDBJ databases">
        <title>Draft Genome Sequences of Nine Cyanobacterial Strains from Diverse Habitats.</title>
        <authorList>
            <person name="Zhu T."/>
            <person name="Hou S."/>
            <person name="Lu X."/>
            <person name="Hess W.R."/>
        </authorList>
    </citation>
    <scope>NUCLEOTIDE SEQUENCE [LARGE SCALE GENOMIC DNA]</scope>
    <source>
        <strain evidence="9 10">IAM M-71</strain>
    </source>
</reference>
<protein>
    <submittedName>
        <fullName evidence="9">BMP family ABC transporter substrate-binding protein</fullName>
    </submittedName>
</protein>
<dbReference type="EMBL" id="MRCE01000008">
    <property type="protein sequence ID" value="OKH38455.1"/>
    <property type="molecule type" value="Genomic_DNA"/>
</dbReference>
<dbReference type="OrthoDB" id="9769871at2"/>
<keyword evidence="4 7" id="KW-0732">Signal</keyword>
<keyword evidence="6" id="KW-0449">Lipoprotein</keyword>
<sequence length="359" mass="38519">MSPNLPRRQFIYYASAALGTSLLLKACTNNQNSIPPTASNSNTNTTSVTNTKNLKIAMVLPGITTDKAWNQAGFEGLNTAKSKLGVETAFVEKIAQADQTEALSDFARRGYNLIFAHGGQFDAAIQQIASQFPQTFFVGVNGAVQGANMASLRIDHLQTSYICGIIGANMTKSNKLAYLAAQSFQATDEELRGFELGAKSVKPNIQITPSYTGDWNDAAKAKEASLALISSGVDVIYQWLDNASPAVLQTAAEKGVFAFGNTTDQLNVAPKAVLTSAVKRIDLAIAYLAELATKNSLKGEIYTIGLEKPEILYLGSFGAMVPKDLQQKALQTKQAILSKKVLFEACQENGKSTRCVKQA</sequence>
<dbReference type="Pfam" id="PF02608">
    <property type="entry name" value="Bmp"/>
    <property type="match status" value="1"/>
</dbReference>
<dbReference type="PANTHER" id="PTHR34296:SF2">
    <property type="entry name" value="ABC TRANSPORTER GUANOSINE-BINDING PROTEIN NUPN"/>
    <property type="match status" value="1"/>
</dbReference>
<dbReference type="CDD" id="cd06304">
    <property type="entry name" value="PBP1_BmpA_Med_PnrA-like"/>
    <property type="match status" value="1"/>
</dbReference>
<dbReference type="InterPro" id="IPR003760">
    <property type="entry name" value="PnrA-like"/>
</dbReference>
<dbReference type="AlphaFoldDB" id="A0A1U7IML7"/>
<dbReference type="InterPro" id="IPR050957">
    <property type="entry name" value="BMP_lipoprotein"/>
</dbReference>
<keyword evidence="3" id="KW-1003">Cell membrane</keyword>
<evidence type="ECO:0000256" key="5">
    <source>
        <dbReference type="ARBA" id="ARBA00023136"/>
    </source>
</evidence>
<dbReference type="GO" id="GO:0005886">
    <property type="term" value="C:plasma membrane"/>
    <property type="evidence" value="ECO:0007669"/>
    <property type="project" value="UniProtKB-SubCell"/>
</dbReference>
<dbReference type="Proteomes" id="UP000185860">
    <property type="component" value="Unassembled WGS sequence"/>
</dbReference>
<evidence type="ECO:0000313" key="10">
    <source>
        <dbReference type="Proteomes" id="UP000185860"/>
    </source>
</evidence>
<name>A0A1U7IML7_9CYAN</name>
<evidence type="ECO:0000256" key="7">
    <source>
        <dbReference type="SAM" id="SignalP"/>
    </source>
</evidence>
<keyword evidence="5" id="KW-0472">Membrane</keyword>
<dbReference type="Gene3D" id="3.40.50.2300">
    <property type="match status" value="2"/>
</dbReference>
<dbReference type="PANTHER" id="PTHR34296">
    <property type="entry name" value="TRANSCRIPTIONAL ACTIVATOR PROTEIN MED"/>
    <property type="match status" value="1"/>
</dbReference>
<organism evidence="9 10">
    <name type="scientific">[Phormidium ambiguum] IAM M-71</name>
    <dbReference type="NCBI Taxonomy" id="454136"/>
    <lineage>
        <taxon>Bacteria</taxon>
        <taxon>Bacillati</taxon>
        <taxon>Cyanobacteriota</taxon>
        <taxon>Cyanophyceae</taxon>
        <taxon>Oscillatoriophycideae</taxon>
        <taxon>Aerosakkonematales</taxon>
        <taxon>Aerosakkonemataceae</taxon>
        <taxon>Floridanema</taxon>
    </lineage>
</organism>
<evidence type="ECO:0000256" key="1">
    <source>
        <dbReference type="ARBA" id="ARBA00004193"/>
    </source>
</evidence>
<feature type="signal peptide" evidence="7">
    <location>
        <begin position="1"/>
        <end position="26"/>
    </location>
</feature>
<dbReference type="InterPro" id="IPR028082">
    <property type="entry name" value="Peripla_BP_I"/>
</dbReference>
<dbReference type="STRING" id="454136.NIES2119_10540"/>
<evidence type="ECO:0000256" key="4">
    <source>
        <dbReference type="ARBA" id="ARBA00022729"/>
    </source>
</evidence>
<evidence type="ECO:0000259" key="8">
    <source>
        <dbReference type="Pfam" id="PF02608"/>
    </source>
</evidence>
<evidence type="ECO:0000256" key="2">
    <source>
        <dbReference type="ARBA" id="ARBA00008610"/>
    </source>
</evidence>
<proteinExistence type="inferred from homology"/>
<feature type="chain" id="PRO_5012188653" evidence="7">
    <location>
        <begin position="27"/>
        <end position="359"/>
    </location>
</feature>
<dbReference type="RefSeq" id="WP_073593417.1">
    <property type="nucleotide sequence ID" value="NZ_MRCE01000008.1"/>
</dbReference>
<evidence type="ECO:0000256" key="6">
    <source>
        <dbReference type="ARBA" id="ARBA00023288"/>
    </source>
</evidence>